<keyword evidence="3" id="KW-1185">Reference proteome</keyword>
<dbReference type="EMBL" id="JAVFWL010000004">
    <property type="protein sequence ID" value="KAK6750977.1"/>
    <property type="molecule type" value="Genomic_DNA"/>
</dbReference>
<proteinExistence type="predicted"/>
<evidence type="ECO:0000313" key="2">
    <source>
        <dbReference type="EMBL" id="KAK6750977.1"/>
    </source>
</evidence>
<feature type="region of interest" description="Disordered" evidence="1">
    <location>
        <begin position="1"/>
        <end position="33"/>
    </location>
</feature>
<name>A0ABR1DKJ5_NECAM</name>
<reference evidence="2 3" key="1">
    <citation type="submission" date="2023-08" db="EMBL/GenBank/DDBJ databases">
        <title>A Necator americanus chromosomal reference genome.</title>
        <authorList>
            <person name="Ilik V."/>
            <person name="Petrzelkova K.J."/>
            <person name="Pardy F."/>
            <person name="Fuh T."/>
            <person name="Niatou-Singa F.S."/>
            <person name="Gouil Q."/>
            <person name="Baker L."/>
            <person name="Ritchie M.E."/>
            <person name="Jex A.R."/>
            <person name="Gazzola D."/>
            <person name="Li H."/>
            <person name="Toshio Fujiwara R."/>
            <person name="Zhan B."/>
            <person name="Aroian R.V."/>
            <person name="Pafco B."/>
            <person name="Schwarz E.M."/>
        </authorList>
    </citation>
    <scope>NUCLEOTIDE SEQUENCE [LARGE SCALE GENOMIC DNA]</scope>
    <source>
        <strain evidence="2 3">Aroian</strain>
        <tissue evidence="2">Whole animal</tissue>
    </source>
</reference>
<organism evidence="2 3">
    <name type="scientific">Necator americanus</name>
    <name type="common">Human hookworm</name>
    <dbReference type="NCBI Taxonomy" id="51031"/>
    <lineage>
        <taxon>Eukaryota</taxon>
        <taxon>Metazoa</taxon>
        <taxon>Ecdysozoa</taxon>
        <taxon>Nematoda</taxon>
        <taxon>Chromadorea</taxon>
        <taxon>Rhabditida</taxon>
        <taxon>Rhabditina</taxon>
        <taxon>Rhabditomorpha</taxon>
        <taxon>Strongyloidea</taxon>
        <taxon>Ancylostomatidae</taxon>
        <taxon>Bunostominae</taxon>
        <taxon>Necator</taxon>
    </lineage>
</organism>
<dbReference type="Proteomes" id="UP001303046">
    <property type="component" value="Unassembled WGS sequence"/>
</dbReference>
<evidence type="ECO:0000256" key="1">
    <source>
        <dbReference type="SAM" id="MobiDB-lite"/>
    </source>
</evidence>
<gene>
    <name evidence="2" type="primary">Necator_chrIV.g16053</name>
    <name evidence="2" type="ORF">RB195_002757</name>
</gene>
<protein>
    <submittedName>
        <fullName evidence="2">Uncharacterized protein</fullName>
    </submittedName>
</protein>
<feature type="compositionally biased region" description="Low complexity" evidence="1">
    <location>
        <begin position="22"/>
        <end position="33"/>
    </location>
</feature>
<accession>A0ABR1DKJ5</accession>
<evidence type="ECO:0000313" key="3">
    <source>
        <dbReference type="Proteomes" id="UP001303046"/>
    </source>
</evidence>
<sequence>MWSRKLLRAEASGSDQGPCPAPQQQQPQVVQQPQATQQPQVVIQVQQPTAQQPQVMLPAPPLVQQPQIMVAAPQQVAPQIMLPQIVQPQILPQLPFQQQQCNCNLIGTIQIPDASVAGAPIAAPSIMAGAQCPNIVLSFSNNQAAGAPQVFGK</sequence>
<comment type="caution">
    <text evidence="2">The sequence shown here is derived from an EMBL/GenBank/DDBJ whole genome shotgun (WGS) entry which is preliminary data.</text>
</comment>